<dbReference type="InterPro" id="IPR043128">
    <property type="entry name" value="Rev_trsase/Diguanyl_cyclase"/>
</dbReference>
<dbReference type="Gene3D" id="3.20.20.450">
    <property type="entry name" value="EAL domain"/>
    <property type="match status" value="1"/>
</dbReference>
<keyword evidence="4" id="KW-0808">Transferase</keyword>
<dbReference type="Pfam" id="PF00990">
    <property type="entry name" value="GGDEF"/>
    <property type="match status" value="1"/>
</dbReference>
<dbReference type="SUPFAM" id="SSF55785">
    <property type="entry name" value="PYP-like sensor domain (PAS domain)"/>
    <property type="match status" value="1"/>
</dbReference>
<name>A0ABX3ZJV7_9BACL</name>
<dbReference type="SUPFAM" id="SSF55781">
    <property type="entry name" value="GAF domain-like"/>
    <property type="match status" value="1"/>
</dbReference>
<dbReference type="PROSITE" id="PS50883">
    <property type="entry name" value="EAL"/>
    <property type="match status" value="1"/>
</dbReference>
<evidence type="ECO:0000313" key="5">
    <source>
        <dbReference type="Proteomes" id="UP000196594"/>
    </source>
</evidence>
<evidence type="ECO:0000259" key="1">
    <source>
        <dbReference type="PROSITE" id="PS50113"/>
    </source>
</evidence>
<dbReference type="Pfam" id="PF13426">
    <property type="entry name" value="PAS_9"/>
    <property type="match status" value="1"/>
</dbReference>
<dbReference type="InterPro" id="IPR001633">
    <property type="entry name" value="EAL_dom"/>
</dbReference>
<dbReference type="PROSITE" id="PS50113">
    <property type="entry name" value="PAC"/>
    <property type="match status" value="1"/>
</dbReference>
<sequence length="727" mass="83503">MTIDQFIPLSKDRLFNWLKTLSNQLSKGSLIIDVNDENLPILHANSHFLKLTSFKMNELLHQNINILNGHRTNQTSIEELNLHLKSGVAKKFTILHYMKEGSAFWNSITLHPIRNEDNVIQYILITCEDTTEAELNKMVYKLEHEVYEAIDHEDNLQSILNLITEKIELFYIRDVYCAIHIFNDNCEVKSLGTHSLPLPIINELDILEISPNTGLNSNAVYLKDFADTDQHKALFNYWNLNHVQGSWTKPILTPQNEVSGILTLFNQDATELKQIDINYLNRLALLIQLAIKYAEQKIELSRLAFFDVETNLPNLHYFKSELSELIDAGRSGMVAILHPTEFNKVVDLYGRNAGADILRQVADRMQVYFPNGDALISRFSNSLILGKVDESDCFLAYNQHLESLTQMPYKINGKEIYITLKIGYTIFNQSMTVEQSIHQADIALSNAQKRTGTSYSIYEDNSTKQLTEEMDILNQLAYGLQHEEFEVYLQPKINFQTIEVEGFEALSRWNSSKLGFISPVKYIPIAEQTGKIKAIDLLNFKQILIWLENRMNENKKILPIALNISPDHFYDPDFLENIRNIFYQYSVPPHYIKLEVTESIELVDFKKAKEILNQLRLMGIECSIDDFGIGFSSLSYLPQLPFSEIKIDRSFVSAMNEPGMYAIVQTIIQLAKNIEMRPIAEGIETEEQLAMLQQLGCPAGQGYYFYKPMSITEAEQLLDTQKTADEK</sequence>
<feature type="domain" description="GGDEF" evidence="3">
    <location>
        <begin position="330"/>
        <end position="460"/>
    </location>
</feature>
<dbReference type="CDD" id="cd01948">
    <property type="entry name" value="EAL"/>
    <property type="match status" value="1"/>
</dbReference>
<dbReference type="EMBL" id="NHNT01000002">
    <property type="protein sequence ID" value="OUZ39909.1"/>
    <property type="molecule type" value="Genomic_DNA"/>
</dbReference>
<organism evidence="4 5">
    <name type="scientific">Solibacillus kalamii</name>
    <dbReference type="NCBI Taxonomy" id="1748298"/>
    <lineage>
        <taxon>Bacteria</taxon>
        <taxon>Bacillati</taxon>
        <taxon>Bacillota</taxon>
        <taxon>Bacilli</taxon>
        <taxon>Bacillales</taxon>
        <taxon>Caryophanaceae</taxon>
        <taxon>Solibacillus</taxon>
    </lineage>
</organism>
<evidence type="ECO:0000313" key="4">
    <source>
        <dbReference type="EMBL" id="OUZ39909.1"/>
    </source>
</evidence>
<gene>
    <name evidence="4" type="ORF">CBM15_05210</name>
</gene>
<protein>
    <submittedName>
        <fullName evidence="4">Histidine kinase</fullName>
    </submittedName>
</protein>
<dbReference type="CDD" id="cd00130">
    <property type="entry name" value="PAS"/>
    <property type="match status" value="1"/>
</dbReference>
<dbReference type="PROSITE" id="PS50887">
    <property type="entry name" value="GGDEF"/>
    <property type="match status" value="1"/>
</dbReference>
<evidence type="ECO:0000259" key="2">
    <source>
        <dbReference type="PROSITE" id="PS50883"/>
    </source>
</evidence>
<dbReference type="RefSeq" id="WP_087616031.1">
    <property type="nucleotide sequence ID" value="NZ_JAFBEY010000001.1"/>
</dbReference>
<dbReference type="Pfam" id="PF00563">
    <property type="entry name" value="EAL"/>
    <property type="match status" value="1"/>
</dbReference>
<evidence type="ECO:0000259" key="3">
    <source>
        <dbReference type="PROSITE" id="PS50887"/>
    </source>
</evidence>
<dbReference type="SUPFAM" id="SSF141868">
    <property type="entry name" value="EAL domain-like"/>
    <property type="match status" value="1"/>
</dbReference>
<dbReference type="GO" id="GO:0016301">
    <property type="term" value="F:kinase activity"/>
    <property type="evidence" value="ECO:0007669"/>
    <property type="project" value="UniProtKB-KW"/>
</dbReference>
<comment type="caution">
    <text evidence="4">The sequence shown here is derived from an EMBL/GenBank/DDBJ whole genome shotgun (WGS) entry which is preliminary data.</text>
</comment>
<keyword evidence="5" id="KW-1185">Reference proteome</keyword>
<keyword evidence="4" id="KW-0418">Kinase</keyword>
<proteinExistence type="predicted"/>
<dbReference type="SMART" id="SM00052">
    <property type="entry name" value="EAL"/>
    <property type="match status" value="1"/>
</dbReference>
<dbReference type="PANTHER" id="PTHR33121:SF70">
    <property type="entry name" value="SIGNALING PROTEIN YKOW"/>
    <property type="match status" value="1"/>
</dbReference>
<dbReference type="InterPro" id="IPR029787">
    <property type="entry name" value="Nucleotide_cyclase"/>
</dbReference>
<dbReference type="PANTHER" id="PTHR33121">
    <property type="entry name" value="CYCLIC DI-GMP PHOSPHODIESTERASE PDEF"/>
    <property type="match status" value="1"/>
</dbReference>
<dbReference type="SMART" id="SM00267">
    <property type="entry name" value="GGDEF"/>
    <property type="match status" value="1"/>
</dbReference>
<dbReference type="InterPro" id="IPR035919">
    <property type="entry name" value="EAL_sf"/>
</dbReference>
<dbReference type="Gene3D" id="3.30.70.270">
    <property type="match status" value="1"/>
</dbReference>
<dbReference type="SUPFAM" id="SSF55073">
    <property type="entry name" value="Nucleotide cyclase"/>
    <property type="match status" value="1"/>
</dbReference>
<dbReference type="InterPro" id="IPR000700">
    <property type="entry name" value="PAS-assoc_C"/>
</dbReference>
<reference evidence="4 5" key="1">
    <citation type="journal article" date="2017" name="Int. J. Syst. Evol. Microbiol.">
        <title>Solibacillus kalamii sp. nov., isolated from a high-efficiency particulate arrestance filter system used in the International Space Station.</title>
        <authorList>
            <person name="Checinska Sielaff A."/>
            <person name="Kumar R.M."/>
            <person name="Pal D."/>
            <person name="Mayilraj S."/>
            <person name="Venkateswaran K."/>
        </authorList>
    </citation>
    <scope>NUCLEOTIDE SEQUENCE [LARGE SCALE GENOMIC DNA]</scope>
    <source>
        <strain evidence="4 5">ISSFR-015</strain>
    </source>
</reference>
<dbReference type="InterPro" id="IPR035965">
    <property type="entry name" value="PAS-like_dom_sf"/>
</dbReference>
<dbReference type="Proteomes" id="UP000196594">
    <property type="component" value="Unassembled WGS sequence"/>
</dbReference>
<feature type="domain" description="EAL" evidence="2">
    <location>
        <begin position="469"/>
        <end position="722"/>
    </location>
</feature>
<dbReference type="NCBIfam" id="TIGR00229">
    <property type="entry name" value="sensory_box"/>
    <property type="match status" value="1"/>
</dbReference>
<dbReference type="InterPro" id="IPR050706">
    <property type="entry name" value="Cyclic-di-GMP_PDE-like"/>
</dbReference>
<dbReference type="Gene3D" id="3.30.450.20">
    <property type="entry name" value="PAS domain"/>
    <property type="match status" value="1"/>
</dbReference>
<dbReference type="InterPro" id="IPR000014">
    <property type="entry name" value="PAS"/>
</dbReference>
<accession>A0ABX3ZJV7</accession>
<feature type="domain" description="PAC" evidence="1">
    <location>
        <begin position="88"/>
        <end position="142"/>
    </location>
</feature>
<dbReference type="InterPro" id="IPR000160">
    <property type="entry name" value="GGDEF_dom"/>
</dbReference>